<reference evidence="3 4" key="1">
    <citation type="submission" date="2013-11" db="EMBL/GenBank/DDBJ databases">
        <title>The Genome Sequence of Phytophthora parasitica P1976.</title>
        <authorList>
            <consortium name="The Broad Institute Genomics Platform"/>
            <person name="Russ C."/>
            <person name="Tyler B."/>
            <person name="Panabieres F."/>
            <person name="Shan W."/>
            <person name="Tripathy S."/>
            <person name="Grunwald N."/>
            <person name="Machado M."/>
            <person name="Johnson C.S."/>
            <person name="Walker B."/>
            <person name="Young S."/>
            <person name="Zeng Q."/>
            <person name="Gargeya S."/>
            <person name="Fitzgerald M."/>
            <person name="Haas B."/>
            <person name="Abouelleil A."/>
            <person name="Allen A.W."/>
            <person name="Alvarado L."/>
            <person name="Arachchi H.M."/>
            <person name="Berlin A.M."/>
            <person name="Chapman S.B."/>
            <person name="Gainer-Dewar J."/>
            <person name="Goldberg J."/>
            <person name="Griggs A."/>
            <person name="Gujja S."/>
            <person name="Hansen M."/>
            <person name="Howarth C."/>
            <person name="Imamovic A."/>
            <person name="Ireland A."/>
            <person name="Larimer J."/>
            <person name="McCowan C."/>
            <person name="Murphy C."/>
            <person name="Pearson M."/>
            <person name="Poon T.W."/>
            <person name="Priest M."/>
            <person name="Roberts A."/>
            <person name="Saif S."/>
            <person name="Shea T."/>
            <person name="Sisk P."/>
            <person name="Sykes S."/>
            <person name="Wortman J."/>
            <person name="Nusbaum C."/>
            <person name="Birren B."/>
        </authorList>
    </citation>
    <scope>NUCLEOTIDE SEQUENCE [LARGE SCALE GENOMIC DNA]</scope>
    <source>
        <strain evidence="3 4">P1976</strain>
    </source>
</reference>
<evidence type="ECO:0000313" key="4">
    <source>
        <dbReference type="Proteomes" id="UP000028582"/>
    </source>
</evidence>
<feature type="domain" description="Chromo" evidence="2">
    <location>
        <begin position="71"/>
        <end position="128"/>
    </location>
</feature>
<feature type="compositionally biased region" description="Basic residues" evidence="1">
    <location>
        <begin position="15"/>
        <end position="24"/>
    </location>
</feature>
<sequence length="144" mass="16465">MHKVVQEARANQSKRNQKAQRTARKANFDVGEQRVEVKALIDWSESRRARLTPQGLRRCVFGVTEEVREHVAAQGIVLTVAELKEHRWNSAKKCHEILVGWKGLEPIEDSWESLSSLYKDIPVMVKQYIAASSDVELTVTLEQL</sequence>
<gene>
    <name evidence="3" type="ORF">F444_07555</name>
</gene>
<dbReference type="SUPFAM" id="SSF54160">
    <property type="entry name" value="Chromo domain-like"/>
    <property type="match status" value="1"/>
</dbReference>
<accession>A0A081AEA4</accession>
<evidence type="ECO:0000259" key="2">
    <source>
        <dbReference type="PROSITE" id="PS50013"/>
    </source>
</evidence>
<dbReference type="EMBL" id="ANJA01001426">
    <property type="protein sequence ID" value="ETO77215.1"/>
    <property type="molecule type" value="Genomic_DNA"/>
</dbReference>
<dbReference type="OrthoDB" id="126475at2759"/>
<evidence type="ECO:0000313" key="3">
    <source>
        <dbReference type="EMBL" id="ETO77215.1"/>
    </source>
</evidence>
<proteinExistence type="predicted"/>
<dbReference type="AlphaFoldDB" id="A0A081AEA4"/>
<evidence type="ECO:0000256" key="1">
    <source>
        <dbReference type="SAM" id="MobiDB-lite"/>
    </source>
</evidence>
<dbReference type="Proteomes" id="UP000028582">
    <property type="component" value="Unassembled WGS sequence"/>
</dbReference>
<protein>
    <recommendedName>
        <fullName evidence="2">Chromo domain-containing protein</fullName>
    </recommendedName>
</protein>
<dbReference type="CDD" id="cd00024">
    <property type="entry name" value="CD_CSD"/>
    <property type="match status" value="1"/>
</dbReference>
<feature type="region of interest" description="Disordered" evidence="1">
    <location>
        <begin position="1"/>
        <end position="25"/>
    </location>
</feature>
<dbReference type="InterPro" id="IPR000953">
    <property type="entry name" value="Chromo/chromo_shadow_dom"/>
</dbReference>
<name>A0A081AEA4_PHYNI</name>
<comment type="caution">
    <text evidence="3">The sequence shown here is derived from an EMBL/GenBank/DDBJ whole genome shotgun (WGS) entry which is preliminary data.</text>
</comment>
<dbReference type="PROSITE" id="PS50013">
    <property type="entry name" value="CHROMO_2"/>
    <property type="match status" value="1"/>
</dbReference>
<dbReference type="InterPro" id="IPR016197">
    <property type="entry name" value="Chromo-like_dom_sf"/>
</dbReference>
<dbReference type="Gene3D" id="2.40.50.40">
    <property type="match status" value="1"/>
</dbReference>
<organism evidence="3 4">
    <name type="scientific">Phytophthora nicotianae P1976</name>
    <dbReference type="NCBI Taxonomy" id="1317066"/>
    <lineage>
        <taxon>Eukaryota</taxon>
        <taxon>Sar</taxon>
        <taxon>Stramenopiles</taxon>
        <taxon>Oomycota</taxon>
        <taxon>Peronosporomycetes</taxon>
        <taxon>Peronosporales</taxon>
        <taxon>Peronosporaceae</taxon>
        <taxon>Phytophthora</taxon>
    </lineage>
</organism>